<keyword evidence="2" id="KW-1185">Reference proteome</keyword>
<dbReference type="InterPro" id="IPR046136">
    <property type="entry name" value="DUF6138"/>
</dbReference>
<proteinExistence type="predicted"/>
<sequence>MDSMLEDLINEMKQAIEQWFDFIGDKDAQHIVKRTPLQVGIHDYGLLEYAKGRVSVTDTELDFLSPKVKTRLGEPAELLSEEQVREKIVPRLAAFMQQQLDNLPSPAIIDYKFTFWGKFRVREGEVRLPILRHIDEAKKERLLEAVASYIETKLDGGKYPTKPLETFFLSRHLLDEQLFPDPDAGRIISVFENILELNKGKKERLAEHRSNIVNALRNWVEETFLPRYFEIRKDDWRQAEYTRKSDVQLEETEQGPIELLLYTAVSIIKYEPSYSRSTGLAFLDRAVELGSARASRFMKEGSGTLAKEDVYFRDELVECAANDVFATVTITMKQETEESYARALRFICRLLRQGFPKSYQIKLKSGVKQFLPVKGLAKSGTHRFFANATAYPNLYPLLEEYAREAMEEFEWYADTEGEKSCMPGSYAVFGLGLADRSYFALVEEYMKQVDDEHQSVQNDFTAAFVEQHGVNAETIPTLVTCMLHGTDSIKLKIKPAMEEEANARLLLDKVSGLRPYEVERIVYMIWGGVDKLKTAAAKAKGEKAELLSGLAQAATGPLSGRRK</sequence>
<dbReference type="RefSeq" id="WP_302880270.1">
    <property type="nucleotide sequence ID" value="NZ_JARLKN010000042.1"/>
</dbReference>
<evidence type="ECO:0000313" key="1">
    <source>
        <dbReference type="EMBL" id="MDO3680022.1"/>
    </source>
</evidence>
<organism evidence="1 2">
    <name type="scientific">Paenibacillus ehimensis</name>
    <dbReference type="NCBI Taxonomy" id="79264"/>
    <lineage>
        <taxon>Bacteria</taxon>
        <taxon>Bacillati</taxon>
        <taxon>Bacillota</taxon>
        <taxon>Bacilli</taxon>
        <taxon>Bacillales</taxon>
        <taxon>Paenibacillaceae</taxon>
        <taxon>Paenibacillus</taxon>
    </lineage>
</organism>
<dbReference type="EMBL" id="JAUMKJ010000034">
    <property type="protein sequence ID" value="MDO3680022.1"/>
    <property type="molecule type" value="Genomic_DNA"/>
</dbReference>
<gene>
    <name evidence="1" type="ORF">Q3C12_23715</name>
</gene>
<reference evidence="1" key="1">
    <citation type="submission" date="2023-07" db="EMBL/GenBank/DDBJ databases">
        <authorList>
            <person name="Aktuganov G."/>
            <person name="Boyko T."/>
            <person name="Delegan Y."/>
            <person name="Galimzianova N."/>
            <person name="Gilvanova E."/>
            <person name="Korobov V."/>
            <person name="Kuzmina L."/>
            <person name="Melentiev A."/>
            <person name="Milman P."/>
            <person name="Ryabova A."/>
            <person name="Stupak E."/>
            <person name="Yasakov T."/>
            <person name="Zharikova N."/>
            <person name="Zhurenko E."/>
        </authorList>
    </citation>
    <scope>NUCLEOTIDE SEQUENCE</scope>
    <source>
        <strain evidence="1">IB-739</strain>
    </source>
</reference>
<dbReference type="Proteomes" id="UP001168883">
    <property type="component" value="Unassembled WGS sequence"/>
</dbReference>
<name>A0ABT8VGB8_9BACL</name>
<evidence type="ECO:0000313" key="2">
    <source>
        <dbReference type="Proteomes" id="UP001168883"/>
    </source>
</evidence>
<protein>
    <submittedName>
        <fullName evidence="1">DUF6138 family protein</fullName>
    </submittedName>
</protein>
<accession>A0ABT8VGB8</accession>
<dbReference type="Pfam" id="PF19635">
    <property type="entry name" value="DUF6138"/>
    <property type="match status" value="1"/>
</dbReference>
<comment type="caution">
    <text evidence="1">The sequence shown here is derived from an EMBL/GenBank/DDBJ whole genome shotgun (WGS) entry which is preliminary data.</text>
</comment>